<organism evidence="2 3">
    <name type="scientific">Glossina pallidipes</name>
    <name type="common">Tsetse fly</name>
    <dbReference type="NCBI Taxonomy" id="7398"/>
    <lineage>
        <taxon>Eukaryota</taxon>
        <taxon>Metazoa</taxon>
        <taxon>Ecdysozoa</taxon>
        <taxon>Arthropoda</taxon>
        <taxon>Hexapoda</taxon>
        <taxon>Insecta</taxon>
        <taxon>Pterygota</taxon>
        <taxon>Neoptera</taxon>
        <taxon>Endopterygota</taxon>
        <taxon>Diptera</taxon>
        <taxon>Brachycera</taxon>
        <taxon>Muscomorpha</taxon>
        <taxon>Hippoboscoidea</taxon>
        <taxon>Glossinidae</taxon>
        <taxon>Glossina</taxon>
    </lineage>
</organism>
<accession>A0A1B0A1G6</accession>
<reference evidence="3" key="1">
    <citation type="submission" date="2014-03" db="EMBL/GenBank/DDBJ databases">
        <authorList>
            <person name="Aksoy S."/>
            <person name="Warren W."/>
            <person name="Wilson R.K."/>
        </authorList>
    </citation>
    <scope>NUCLEOTIDE SEQUENCE [LARGE SCALE GENOMIC DNA]</scope>
    <source>
        <strain evidence="3">IAEA</strain>
    </source>
</reference>
<dbReference type="AlphaFoldDB" id="A0A1B0A1G6"/>
<dbReference type="Gene3D" id="3.30.420.40">
    <property type="match status" value="1"/>
</dbReference>
<name>A0A1B0A1G6_GLOPL</name>
<dbReference type="SUPFAM" id="SSF53067">
    <property type="entry name" value="Actin-like ATPase domain"/>
    <property type="match status" value="1"/>
</dbReference>
<protein>
    <submittedName>
        <fullName evidence="2">Uncharacterized protein</fullName>
    </submittedName>
</protein>
<proteinExistence type="predicted"/>
<dbReference type="STRING" id="7398.A0A1B0A1G6"/>
<reference evidence="2" key="2">
    <citation type="submission" date="2020-05" db="UniProtKB">
        <authorList>
            <consortium name="EnsemblMetazoa"/>
        </authorList>
    </citation>
    <scope>IDENTIFICATION</scope>
    <source>
        <strain evidence="2">IAEA</strain>
    </source>
</reference>
<feature type="region of interest" description="Disordered" evidence="1">
    <location>
        <begin position="99"/>
        <end position="122"/>
    </location>
</feature>
<evidence type="ECO:0000313" key="3">
    <source>
        <dbReference type="Proteomes" id="UP000092445"/>
    </source>
</evidence>
<dbReference type="Proteomes" id="UP000092445">
    <property type="component" value="Unassembled WGS sequence"/>
</dbReference>
<sequence>MTHYNGHISGFGRTTQCRSLKNKTHKIKKKIKNILIMCEDTGPVVIDNGGYTPKLGLSCHDDTQIMPNYIVKAKAERPRAFIGSQIDECRGASAAFSSLSSSSSSSPSTSFTMSQSSSSSSSSSFLSTLPLALTPLTALITAFSDLVFLGYKV</sequence>
<evidence type="ECO:0000256" key="1">
    <source>
        <dbReference type="SAM" id="MobiDB-lite"/>
    </source>
</evidence>
<evidence type="ECO:0000313" key="2">
    <source>
        <dbReference type="EnsemblMetazoa" id="GPAI031571-PA"/>
    </source>
</evidence>
<dbReference type="InterPro" id="IPR043129">
    <property type="entry name" value="ATPase_NBD"/>
</dbReference>
<dbReference type="EnsemblMetazoa" id="GPAI031571-RA">
    <property type="protein sequence ID" value="GPAI031571-PA"/>
    <property type="gene ID" value="GPAI031571"/>
</dbReference>
<dbReference type="VEuPathDB" id="VectorBase:GPAI031571"/>
<keyword evidence="3" id="KW-1185">Reference proteome</keyword>